<dbReference type="CDD" id="cd00093">
    <property type="entry name" value="HTH_XRE"/>
    <property type="match status" value="1"/>
</dbReference>
<dbReference type="GeneID" id="1453290"/>
<accession>D0KRF6</accession>
<dbReference type="InterPro" id="IPR001387">
    <property type="entry name" value="Cro/C1-type_HTH"/>
</dbReference>
<name>D0KRF6_SACS9</name>
<dbReference type="EMBL" id="CP001800">
    <property type="protein sequence ID" value="ACX91325.1"/>
    <property type="molecule type" value="Genomic_DNA"/>
</dbReference>
<dbReference type="HOGENOM" id="CLU_166553_0_0_2"/>
<organism evidence="2">
    <name type="scientific">Saccharolobus solfataricus (strain 98/2)</name>
    <name type="common">Sulfolobus solfataricus</name>
    <dbReference type="NCBI Taxonomy" id="555311"/>
    <lineage>
        <taxon>Archaea</taxon>
        <taxon>Thermoproteota</taxon>
        <taxon>Thermoprotei</taxon>
        <taxon>Sulfolobales</taxon>
        <taxon>Sulfolobaceae</taxon>
        <taxon>Saccharolobus</taxon>
    </lineage>
</organism>
<dbReference type="KEGG" id="sol:Ssol_1082"/>
<dbReference type="PROSITE" id="PS50943">
    <property type="entry name" value="HTH_CROC1"/>
    <property type="match status" value="1"/>
</dbReference>
<dbReference type="SMR" id="D0KRF6"/>
<feature type="domain" description="HTH cro/C1-type" evidence="1">
    <location>
        <begin position="25"/>
        <end position="57"/>
    </location>
</feature>
<dbReference type="RefSeq" id="WP_009988926.1">
    <property type="nucleotide sequence ID" value="NZ_ACUK01000028.1"/>
</dbReference>
<dbReference type="SUPFAM" id="SSF47413">
    <property type="entry name" value="lambda repressor-like DNA-binding domains"/>
    <property type="match status" value="1"/>
</dbReference>
<gene>
    <name evidence="2" type="ordered locus">Ssol_1082</name>
</gene>
<evidence type="ECO:0000259" key="1">
    <source>
        <dbReference type="PROSITE" id="PS50943"/>
    </source>
</evidence>
<dbReference type="Pfam" id="PF01381">
    <property type="entry name" value="HTH_3"/>
    <property type="match status" value="1"/>
</dbReference>
<sequence length="123" mass="14021">MEKAIHNLGKDARLHIIHILLQNRSKKELADELGITPAAITKYLKGITHPSDEIIEKCIEIASEDEEYHEIIKVIVSDITEALMELLREIGIEKMIDNEDIQKLKKLLDKAFDKMLSTSPSFV</sequence>
<dbReference type="GO" id="GO:0003677">
    <property type="term" value="F:DNA binding"/>
    <property type="evidence" value="ECO:0007669"/>
    <property type="project" value="InterPro"/>
</dbReference>
<proteinExistence type="predicted"/>
<dbReference type="Gene3D" id="1.10.260.40">
    <property type="entry name" value="lambda repressor-like DNA-binding domains"/>
    <property type="match status" value="1"/>
</dbReference>
<evidence type="ECO:0000313" key="2">
    <source>
        <dbReference type="EMBL" id="ACX91325.1"/>
    </source>
</evidence>
<protein>
    <submittedName>
        <fullName evidence="2">Helix-turn-helix domain protein</fullName>
    </submittedName>
</protein>
<dbReference type="AlphaFoldDB" id="D0KRF6"/>
<dbReference type="InterPro" id="IPR010982">
    <property type="entry name" value="Lambda_DNA-bd_dom_sf"/>
</dbReference>
<reference evidence="2" key="1">
    <citation type="submission" date="2009-10" db="EMBL/GenBank/DDBJ databases">
        <title>Complete sequence of Sulfolobus solfataricus 98/2.</title>
        <authorList>
            <consortium name="US DOE Joint Genome Institute"/>
            <person name="Lucas S."/>
            <person name="Copeland A."/>
            <person name="Lapidus A."/>
            <person name="Glavina del Rio T."/>
            <person name="Tice H."/>
            <person name="Bruce D."/>
            <person name="Goodwin L."/>
            <person name="Pitluck S."/>
            <person name="Munk A.C."/>
            <person name="Brettin T."/>
            <person name="Detter J.C."/>
            <person name="Han C."/>
            <person name="Tapia R."/>
            <person name="Larimer F."/>
            <person name="Land M."/>
            <person name="Hauser L."/>
            <person name="Kyrpides N."/>
            <person name="Ovchinnikova G."/>
            <person name="Mead D."/>
        </authorList>
    </citation>
    <scope>NUCLEOTIDE SEQUENCE [LARGE SCALE GENOMIC DNA]</scope>
    <source>
        <strain evidence="2">98/2</strain>
    </source>
</reference>